<reference evidence="2 3" key="1">
    <citation type="submission" date="2014-11" db="EMBL/GenBank/DDBJ databases">
        <authorList>
            <person name="Urmite Genomes Urmite Genomes"/>
        </authorList>
    </citation>
    <scope>NUCLEOTIDE SEQUENCE [LARGE SCALE GENOMIC DNA]</scope>
    <source>
        <strain evidence="2 3">Oc5</strain>
    </source>
</reference>
<dbReference type="OrthoDB" id="2351076at2"/>
<proteinExistence type="predicted"/>
<organism evidence="2 3">
    <name type="scientific">Oceanobacillus oncorhynchi</name>
    <dbReference type="NCBI Taxonomy" id="545501"/>
    <lineage>
        <taxon>Bacteria</taxon>
        <taxon>Bacillati</taxon>
        <taxon>Bacillota</taxon>
        <taxon>Bacilli</taxon>
        <taxon>Bacillales</taxon>
        <taxon>Bacillaceae</taxon>
        <taxon>Oceanobacillus</taxon>
    </lineage>
</organism>
<dbReference type="EMBL" id="CDGG01000001">
    <property type="protein sequence ID" value="CEI84315.1"/>
    <property type="molecule type" value="Genomic_DNA"/>
</dbReference>
<gene>
    <name evidence="2" type="ORF">BN997_04259</name>
</gene>
<evidence type="ECO:0000313" key="2">
    <source>
        <dbReference type="EMBL" id="CEI84315.1"/>
    </source>
</evidence>
<dbReference type="Proteomes" id="UP000040453">
    <property type="component" value="Unassembled WGS sequence"/>
</dbReference>
<keyword evidence="3" id="KW-1185">Reference proteome</keyword>
<feature type="region of interest" description="Disordered" evidence="1">
    <location>
        <begin position="706"/>
        <end position="725"/>
    </location>
</feature>
<evidence type="ECO:0000313" key="3">
    <source>
        <dbReference type="Proteomes" id="UP000040453"/>
    </source>
</evidence>
<evidence type="ECO:0000256" key="1">
    <source>
        <dbReference type="SAM" id="MobiDB-lite"/>
    </source>
</evidence>
<dbReference type="STRING" id="545501.BN997_04259"/>
<protein>
    <recommendedName>
        <fullName evidence="4">Flagellar hook-length control protein FliK</fullName>
    </recommendedName>
</protein>
<dbReference type="AlphaFoldDB" id="A0A0A1MG21"/>
<evidence type="ECO:0008006" key="4">
    <source>
        <dbReference type="Google" id="ProtNLM"/>
    </source>
</evidence>
<dbReference type="RefSeq" id="WP_042535057.1">
    <property type="nucleotide sequence ID" value="NZ_CDGG01000001.1"/>
</dbReference>
<sequence length="725" mass="80250">MRIQDNVKAAKLLHPSKANLLHNLKTGDILQGTVKQLFPNQRAAIQIQGSQLIAQLKASLSVGGKYFFQVTSHEGKMPELKVMTGEQHNGQQMTRHLLQQLGIKENKLSFQLASALVGEQVPMQRSDLMQAMQYIQDNKISQKQAQPILMELMKMRIPVTPASFQAVQAFQNGNFSESLASLESSLLPGQQPMLRASLEHILKGFPSEQSAVRAILSADAQAAKPVLFPLLQSLGFVSKGLDRQAWTNILQQWNSPVTQTPPNQAAASAPFTAGLEEIKGKIQSILATQQQLTAEAKPVLQQGNNTAALMKQSIEAQFPQSFSDKGLGNEGNVRQIIEALSDSKNFPMLERFSNILGTSNERAMRIVLTADAQAEKPVLFPLLQNLGMVSKALDKQSWINALKQWNPPVSQNQGPVTAPFTSSFEGVKEQIQSILGNQKQLMTEAKALQGALMQGNNAAVQPKSTLAAEFPQYFANQSPVTQESGTVRSLLEALAEPKTYQALQRFINIWIASNENTIHDPKEQFLQQMQWVLRDAGLNAENSLKTDDANTMQFKHLLLEMLQSSSGGISRDNAQQVVHFLNGIQLNNMNDSSYFIQANIQIPGQKLGVSKDIDLHFEGKKTADGRIDPEHCRIIFDLNLHGMKETIVDLHVQKKSLSITIYNDQATTPVLVEKLRPNLQEALESMDYHVASVTCKPYTEAEKQQRQAIKTAEERPGSGKVDFRV</sequence>
<accession>A0A0A1MG21</accession>
<name>A0A0A1MG21_9BACI</name>